<dbReference type="SUPFAM" id="SSF53335">
    <property type="entry name" value="S-adenosyl-L-methionine-dependent methyltransferases"/>
    <property type="match status" value="1"/>
</dbReference>
<evidence type="ECO:0000313" key="1">
    <source>
        <dbReference type="EMBL" id="OXM59057.1"/>
    </source>
</evidence>
<sequence length="247" mass="26338">MNAPLAKTGLLRTPVGVNSGRPTPARLYNAALHGTDNYQVDRILLDKLTAAVPAFGFALRSEAEFVCRAVRYIAAAHDITQWVTAVPWSLPQPSVDRIDEVICGPDGDARVWYLEYEPVVLAHLRALVGNDGGDRPVREGPVRIVDADPLNPAAVQAGLASHRTPPEDGPIGVVLGGTLSFHPGTRDDAAAVVQEHIAWLPPGSVLVLTHLLDPEEPALTQAASRVQALLLEMAGAVATRAEIRTMV</sequence>
<accession>A0A229SJD8</accession>
<dbReference type="RefSeq" id="WP_093954556.1">
    <property type="nucleotide sequence ID" value="NZ_NMUL01000114.1"/>
</dbReference>
<protein>
    <recommendedName>
        <fullName evidence="3">S-adenosyl methyltransferase</fullName>
    </recommendedName>
</protein>
<comment type="caution">
    <text evidence="1">The sequence shown here is derived from an EMBL/GenBank/DDBJ whole genome shotgun (WGS) entry which is preliminary data.</text>
</comment>
<dbReference type="EMBL" id="NMUL01000114">
    <property type="protein sequence ID" value="OXM59057.1"/>
    <property type="molecule type" value="Genomic_DNA"/>
</dbReference>
<dbReference type="AlphaFoldDB" id="A0A229SJD8"/>
<keyword evidence="2" id="KW-1185">Reference proteome</keyword>
<dbReference type="InterPro" id="IPR006764">
    <property type="entry name" value="SAM_dep_MeTrfase_SAV2177_type"/>
</dbReference>
<proteinExistence type="predicted"/>
<dbReference type="Proteomes" id="UP000215199">
    <property type="component" value="Unassembled WGS sequence"/>
</dbReference>
<name>A0A229SJD8_9PSEU</name>
<dbReference type="OrthoDB" id="5175904at2"/>
<organism evidence="1 2">
    <name type="scientific">Amycolatopsis vastitatis</name>
    <dbReference type="NCBI Taxonomy" id="1905142"/>
    <lineage>
        <taxon>Bacteria</taxon>
        <taxon>Bacillati</taxon>
        <taxon>Actinomycetota</taxon>
        <taxon>Actinomycetes</taxon>
        <taxon>Pseudonocardiales</taxon>
        <taxon>Pseudonocardiaceae</taxon>
        <taxon>Amycolatopsis</taxon>
    </lineage>
</organism>
<feature type="non-terminal residue" evidence="1">
    <location>
        <position position="247"/>
    </location>
</feature>
<evidence type="ECO:0008006" key="3">
    <source>
        <dbReference type="Google" id="ProtNLM"/>
    </source>
</evidence>
<gene>
    <name evidence="1" type="ORF">CF165_49660</name>
</gene>
<dbReference type="InterPro" id="IPR029063">
    <property type="entry name" value="SAM-dependent_MTases_sf"/>
</dbReference>
<dbReference type="Pfam" id="PF04672">
    <property type="entry name" value="Methyltransf_19"/>
    <property type="match status" value="1"/>
</dbReference>
<dbReference type="Gene3D" id="3.40.50.150">
    <property type="entry name" value="Vaccinia Virus protein VP39"/>
    <property type="match status" value="1"/>
</dbReference>
<reference evidence="2" key="1">
    <citation type="submission" date="2017-07" db="EMBL/GenBank/DDBJ databases">
        <title>Comparative genome mining reveals phylogenetic distribution patterns of secondary metabolites in Amycolatopsis.</title>
        <authorList>
            <person name="Adamek M."/>
            <person name="Alanjary M."/>
            <person name="Sales-Ortells H."/>
            <person name="Goodfellow M."/>
            <person name="Bull A.T."/>
            <person name="Kalinowski J."/>
            <person name="Ziemert N."/>
        </authorList>
    </citation>
    <scope>NUCLEOTIDE SEQUENCE [LARGE SCALE GENOMIC DNA]</scope>
    <source>
        <strain evidence="2">H5</strain>
    </source>
</reference>
<evidence type="ECO:0000313" key="2">
    <source>
        <dbReference type="Proteomes" id="UP000215199"/>
    </source>
</evidence>